<accession>A0A0K2ZFD8</accession>
<dbReference type="RefSeq" id="WP_186007662.1">
    <property type="nucleotide sequence ID" value="NZ_CP076250.1"/>
</dbReference>
<proteinExistence type="predicted"/>
<dbReference type="Proteomes" id="UP000041247">
    <property type="component" value="Unassembled WGS sequence"/>
</dbReference>
<evidence type="ECO:0000313" key="3">
    <source>
        <dbReference type="Proteomes" id="UP000041247"/>
    </source>
</evidence>
<reference evidence="2 3" key="1">
    <citation type="submission" date="2015-07" db="EMBL/GenBank/DDBJ databases">
        <authorList>
            <person name="Noorani M."/>
        </authorList>
    </citation>
    <scope>NUCLEOTIDE SEQUENCE [LARGE SCALE GENOMIC DNA]</scope>
    <source>
        <strain evidence="2">LMG728</strain>
    </source>
</reference>
<dbReference type="Gene3D" id="2.40.30.170">
    <property type="match status" value="1"/>
</dbReference>
<sequence>MWIYGYFEETELPRVHVGDRADIRMISGRVLLHGTVDGIASSDNRTNT</sequence>
<dbReference type="AlphaFoldDB" id="A0A0K2ZFD8"/>
<feature type="domain" description="p-hydroxybenzoic acid efflux pump subunit AaeA-like beta-barrel" evidence="1">
    <location>
        <begin position="2"/>
        <end position="42"/>
    </location>
</feature>
<organism evidence="2 3">
    <name type="scientific">Xanthomonas graminis pv. poae</name>
    <dbReference type="NCBI Taxonomy" id="227946"/>
    <lineage>
        <taxon>Bacteria</taxon>
        <taxon>Pseudomonadati</taxon>
        <taxon>Pseudomonadota</taxon>
        <taxon>Gammaproteobacteria</taxon>
        <taxon>Lysobacterales</taxon>
        <taxon>Lysobacteraceae</taxon>
        <taxon>Xanthomonas</taxon>
        <taxon>Xanthomonas translucens group</taxon>
        <taxon>Xanthomonas graminis</taxon>
    </lineage>
</organism>
<evidence type="ECO:0000313" key="2">
    <source>
        <dbReference type="EMBL" id="CTP84446.1"/>
    </source>
</evidence>
<evidence type="ECO:0000259" key="1">
    <source>
        <dbReference type="Pfam" id="PF25963"/>
    </source>
</evidence>
<dbReference type="Pfam" id="PF25963">
    <property type="entry name" value="Beta-barrel_AAEA"/>
    <property type="match status" value="1"/>
</dbReference>
<name>A0A0K2ZFD8_9XANT</name>
<dbReference type="EMBL" id="CXOK01000017">
    <property type="protein sequence ID" value="CTP84446.1"/>
    <property type="molecule type" value="Genomic_DNA"/>
</dbReference>
<protein>
    <recommendedName>
        <fullName evidence="1">p-hydroxybenzoic acid efflux pump subunit AaeA-like beta-barrel domain-containing protein</fullName>
    </recommendedName>
</protein>
<dbReference type="InterPro" id="IPR058634">
    <property type="entry name" value="AaeA-lik-b-barrel"/>
</dbReference>
<gene>
    <name evidence="2" type="ORF">XTPLMG728_0551</name>
</gene>